<name>M6F5R0_9LEPT</name>
<sequence>MGFLEFSFINDRIENCNSSHIFRMILDNERMWCLNSFLLISPNEKKHW</sequence>
<evidence type="ECO:0000313" key="1">
    <source>
        <dbReference type="EMBL" id="EMK21314.1"/>
    </source>
</evidence>
<proteinExistence type="predicted"/>
<accession>M6F5R0</accession>
<reference evidence="1 2" key="1">
    <citation type="submission" date="2013-01" db="EMBL/GenBank/DDBJ databases">
        <authorList>
            <person name="Harkins D.M."/>
            <person name="Durkin A.S."/>
            <person name="Brinkac L.M."/>
            <person name="Haft D.H."/>
            <person name="Selengut J.D."/>
            <person name="Sanka R."/>
            <person name="DePew J."/>
            <person name="Purushe J."/>
            <person name="Galloway R.L."/>
            <person name="Vinetz J.M."/>
            <person name="Sutton G.G."/>
            <person name="Nierman W.C."/>
            <person name="Fouts D.E."/>
        </authorList>
    </citation>
    <scope>NUCLEOTIDE SEQUENCE [LARGE SCALE GENOMIC DNA]</scope>
    <source>
        <strain evidence="1 2">Nikolaevo</strain>
    </source>
</reference>
<dbReference type="Proteomes" id="UP000011980">
    <property type="component" value="Unassembled WGS sequence"/>
</dbReference>
<dbReference type="PATRIC" id="fig|1240687.3.peg.4059"/>
<gene>
    <name evidence="1" type="ORF">LEP1GSC008_1694</name>
</gene>
<dbReference type="AlphaFoldDB" id="M6F5R0"/>
<dbReference type="EMBL" id="ANCE01000192">
    <property type="protein sequence ID" value="EMK21314.1"/>
    <property type="molecule type" value="Genomic_DNA"/>
</dbReference>
<comment type="caution">
    <text evidence="1">The sequence shown here is derived from an EMBL/GenBank/DDBJ whole genome shotgun (WGS) entry which is preliminary data.</text>
</comment>
<protein>
    <submittedName>
        <fullName evidence="1">Uncharacterized protein</fullName>
    </submittedName>
</protein>
<evidence type="ECO:0000313" key="2">
    <source>
        <dbReference type="Proteomes" id="UP000011980"/>
    </source>
</evidence>
<organism evidence="1 2">
    <name type="scientific">Leptospira kirschneri serovar Bulgarica str. Nikolaevo</name>
    <dbReference type="NCBI Taxonomy" id="1240687"/>
    <lineage>
        <taxon>Bacteria</taxon>
        <taxon>Pseudomonadati</taxon>
        <taxon>Spirochaetota</taxon>
        <taxon>Spirochaetia</taxon>
        <taxon>Leptospirales</taxon>
        <taxon>Leptospiraceae</taxon>
        <taxon>Leptospira</taxon>
    </lineage>
</organism>